<evidence type="ECO:0000313" key="2">
    <source>
        <dbReference type="EMBL" id="ETO14655.1"/>
    </source>
</evidence>
<evidence type="ECO:0000256" key="1">
    <source>
        <dbReference type="SAM" id="MobiDB-lite"/>
    </source>
</evidence>
<feature type="compositionally biased region" description="Basic residues" evidence="1">
    <location>
        <begin position="30"/>
        <end position="41"/>
    </location>
</feature>
<dbReference type="InterPro" id="IPR036873">
    <property type="entry name" value="Rhodanese-like_dom_sf"/>
</dbReference>
<feature type="region of interest" description="Disordered" evidence="1">
    <location>
        <begin position="22"/>
        <end position="41"/>
    </location>
</feature>
<reference evidence="2 3" key="1">
    <citation type="journal article" date="2013" name="Curr. Biol.">
        <title>The Genome of the Foraminiferan Reticulomyxa filosa.</title>
        <authorList>
            <person name="Glockner G."/>
            <person name="Hulsmann N."/>
            <person name="Schleicher M."/>
            <person name="Noegel A.A."/>
            <person name="Eichinger L."/>
            <person name="Gallinger C."/>
            <person name="Pawlowski J."/>
            <person name="Sierra R."/>
            <person name="Euteneuer U."/>
            <person name="Pillet L."/>
            <person name="Moustafa A."/>
            <person name="Platzer M."/>
            <person name="Groth M."/>
            <person name="Szafranski K."/>
            <person name="Schliwa M."/>
        </authorList>
    </citation>
    <scope>NUCLEOTIDE SEQUENCE [LARGE SCALE GENOMIC DNA]</scope>
</reference>
<dbReference type="CDD" id="cd02440">
    <property type="entry name" value="AdoMet_MTases"/>
    <property type="match status" value="1"/>
</dbReference>
<protein>
    <recommendedName>
        <fullName evidence="4">Rhodanese domain-containing protein</fullName>
    </recommendedName>
</protein>
<gene>
    <name evidence="2" type="ORF">RFI_22711</name>
</gene>
<dbReference type="EMBL" id="ASPP01019879">
    <property type="protein sequence ID" value="ETO14655.1"/>
    <property type="molecule type" value="Genomic_DNA"/>
</dbReference>
<sequence>MTSTENFGTLEKFKILDTRSREDFEENRRQNKTNKQKAKKSLKNSCNIPFEELEPRLYELPDKDIELILVGSQESRNYLVSKGWDKLIHIPCSLCTTKSGNELPLSLFNETIEATESTTQANNNNNNNKEEKYTYIPLFDPCPILSQHMDTIMSELLAHKKDVNNNKKESVSNNNNPTINICDIGCGAGRDDIWLLWKYVRYIEEATCVDFNPSCLQRLLQLSKHVFASNADSKLNVIKCKIRGDGVLCNYPSIDAKAPFLSYNIKTDETKWLQSANKKQQSDSKTSDPDKHIPPLSKFEFYRKNKNELKHLFVGENADKIWTNKKSRTSNLVTNNSFVFKIWADEEMLLNDGRPMAAFIAQRLPLSQK</sequence>
<evidence type="ECO:0000313" key="3">
    <source>
        <dbReference type="Proteomes" id="UP000023152"/>
    </source>
</evidence>
<evidence type="ECO:0008006" key="4">
    <source>
        <dbReference type="Google" id="ProtNLM"/>
    </source>
</evidence>
<dbReference type="Gene3D" id="3.40.50.150">
    <property type="entry name" value="Vaccinia Virus protein VP39"/>
    <property type="match status" value="1"/>
</dbReference>
<comment type="caution">
    <text evidence="2">The sequence shown here is derived from an EMBL/GenBank/DDBJ whole genome shotgun (WGS) entry which is preliminary data.</text>
</comment>
<dbReference type="Proteomes" id="UP000023152">
    <property type="component" value="Unassembled WGS sequence"/>
</dbReference>
<dbReference type="SUPFAM" id="SSF52821">
    <property type="entry name" value="Rhodanese/Cell cycle control phosphatase"/>
    <property type="match status" value="1"/>
</dbReference>
<organism evidence="2 3">
    <name type="scientific">Reticulomyxa filosa</name>
    <dbReference type="NCBI Taxonomy" id="46433"/>
    <lineage>
        <taxon>Eukaryota</taxon>
        <taxon>Sar</taxon>
        <taxon>Rhizaria</taxon>
        <taxon>Retaria</taxon>
        <taxon>Foraminifera</taxon>
        <taxon>Monothalamids</taxon>
        <taxon>Reticulomyxidae</taxon>
        <taxon>Reticulomyxa</taxon>
    </lineage>
</organism>
<name>X6MNH6_RETFI</name>
<dbReference type="InterPro" id="IPR029063">
    <property type="entry name" value="SAM-dependent_MTases_sf"/>
</dbReference>
<dbReference type="SUPFAM" id="SSF53335">
    <property type="entry name" value="S-adenosyl-L-methionine-dependent methyltransferases"/>
    <property type="match status" value="1"/>
</dbReference>
<keyword evidence="3" id="KW-1185">Reference proteome</keyword>
<dbReference type="AlphaFoldDB" id="X6MNH6"/>
<proteinExistence type="predicted"/>
<dbReference type="OrthoDB" id="74240at2759"/>
<accession>X6MNH6</accession>